<dbReference type="AlphaFoldDB" id="A0A2T4U371"/>
<dbReference type="Proteomes" id="UP000240509">
    <property type="component" value="Unassembled WGS sequence"/>
</dbReference>
<dbReference type="EMBL" id="PZJJ01000033">
    <property type="protein sequence ID" value="PTL37795.1"/>
    <property type="molecule type" value="Genomic_DNA"/>
</dbReference>
<dbReference type="OrthoDB" id="1240928at2"/>
<dbReference type="InterPro" id="IPR024131">
    <property type="entry name" value="UPF0489"/>
</dbReference>
<comment type="caution">
    <text evidence="1">The sequence shown here is derived from an EMBL/GenBank/DDBJ whole genome shotgun (WGS) entry which is preliminary data.</text>
</comment>
<organism evidence="1 2">
    <name type="scientific">Alkalicoccus saliphilus</name>
    <dbReference type="NCBI Taxonomy" id="200989"/>
    <lineage>
        <taxon>Bacteria</taxon>
        <taxon>Bacillati</taxon>
        <taxon>Bacillota</taxon>
        <taxon>Bacilli</taxon>
        <taxon>Bacillales</taxon>
        <taxon>Bacillaceae</taxon>
        <taxon>Alkalicoccus</taxon>
    </lineage>
</organism>
<proteinExistence type="predicted"/>
<dbReference type="RefSeq" id="WP_107585979.1">
    <property type="nucleotide sequence ID" value="NZ_PZJJ01000033.1"/>
</dbReference>
<protein>
    <submittedName>
        <fullName evidence="1">Uncharacterized protein</fullName>
    </submittedName>
</protein>
<gene>
    <name evidence="1" type="ORF">C6Y45_14635</name>
</gene>
<reference evidence="1 2" key="1">
    <citation type="submission" date="2018-03" db="EMBL/GenBank/DDBJ databases">
        <title>Alkalicoccus saliphilus sp. nov., isolated from a mineral pool.</title>
        <authorList>
            <person name="Zhao B."/>
        </authorList>
    </citation>
    <scope>NUCLEOTIDE SEQUENCE [LARGE SCALE GENOMIC DNA]</scope>
    <source>
        <strain evidence="1 2">6AG</strain>
    </source>
</reference>
<dbReference type="Pfam" id="PF12640">
    <property type="entry name" value="UPF0489"/>
    <property type="match status" value="1"/>
</dbReference>
<keyword evidence="2" id="KW-1185">Reference proteome</keyword>
<name>A0A2T4U371_9BACI</name>
<evidence type="ECO:0000313" key="2">
    <source>
        <dbReference type="Proteomes" id="UP000240509"/>
    </source>
</evidence>
<sequence>MKKVKNMDAAWKINYPAHNIVIMRDHNWAFSAWEKARMRGIIKPEAALLHVDFHPDYFETLYKLPSFETEDEVTQVGEKLQIFEFIKAAEQTGTIKDVYMIGDYEKPPKEVFHSYTYNQFKNEYSGAFFKEDRSLILDLDLDFFNVHAHHAMFGTYDKNPFRYSDAFIKFHLHQFKEAYDNGWWDLITVAVSPEHCGGDEAAQELLDLFLEVFELEDEPCEEW</sequence>
<accession>A0A2T4U371</accession>
<evidence type="ECO:0000313" key="1">
    <source>
        <dbReference type="EMBL" id="PTL37795.1"/>
    </source>
</evidence>